<dbReference type="PROSITE" id="PS01096">
    <property type="entry name" value="PPIC_PPIASE_1"/>
    <property type="match status" value="1"/>
</dbReference>
<dbReference type="Gene3D" id="1.10.8.1040">
    <property type="match status" value="1"/>
</dbReference>
<dbReference type="EMBL" id="CP120733">
    <property type="protein sequence ID" value="WFD11640.1"/>
    <property type="molecule type" value="Genomic_DNA"/>
</dbReference>
<evidence type="ECO:0000313" key="4">
    <source>
        <dbReference type="Proteomes" id="UP001222800"/>
    </source>
</evidence>
<dbReference type="PROSITE" id="PS50198">
    <property type="entry name" value="PPIC_PPIASE_2"/>
    <property type="match status" value="1"/>
</dbReference>
<dbReference type="InterPro" id="IPR027304">
    <property type="entry name" value="Trigger_fact/SurA_dom_sf"/>
</dbReference>
<dbReference type="Proteomes" id="UP001222800">
    <property type="component" value="Chromosome"/>
</dbReference>
<dbReference type="InterPro" id="IPR000297">
    <property type="entry name" value="PPIase_PpiC"/>
</dbReference>
<evidence type="ECO:0000256" key="1">
    <source>
        <dbReference type="PROSITE-ProRule" id="PRU00278"/>
    </source>
</evidence>
<keyword evidence="1" id="KW-0697">Rotamase</keyword>
<proteinExistence type="predicted"/>
<protein>
    <submittedName>
        <fullName evidence="3">Peptidylprolyl isomerase</fullName>
        <ecNumber evidence="3">5.2.1.8</ecNumber>
    </submittedName>
</protein>
<dbReference type="SUPFAM" id="SSF54534">
    <property type="entry name" value="FKBP-like"/>
    <property type="match status" value="1"/>
</dbReference>
<evidence type="ECO:0000313" key="3">
    <source>
        <dbReference type="EMBL" id="WFD11640.1"/>
    </source>
</evidence>
<dbReference type="EC" id="5.2.1.8" evidence="3"/>
<sequence>MEKKDVLAVVGTKEITTMDVDSALQSLGPQRAMQFQSEEGRKKLLEDLVNQELFYLNAIENNADEEEEFKNEMKKIKENFLKQYSIGKLLSSVKVEEKEAKDFYENNKEQFKSAEGVQASHILVEDESQAKDILAEINNGLSFEDAAKKYSKCPSNERGGDLGFFSKGQMVPEFENAAFNMEKGAVSEPVKTQFGYHIIKLTDKKDAEIKSFDEVKDNIYGQLIHKQQQVTYFEKVEELKSKYSVTINE</sequence>
<dbReference type="InterPro" id="IPR050245">
    <property type="entry name" value="PrsA_foldase"/>
</dbReference>
<dbReference type="RefSeq" id="WP_277733744.1">
    <property type="nucleotide sequence ID" value="NZ_CP120733.1"/>
</dbReference>
<evidence type="ECO:0000259" key="2">
    <source>
        <dbReference type="PROSITE" id="PS50198"/>
    </source>
</evidence>
<reference evidence="3 4" key="1">
    <citation type="submission" date="2023-03" db="EMBL/GenBank/DDBJ databases">
        <title>Complete genome sequence of Tepidibacter sp. SWIR-1, isolated from a deep-sea hydrothermal vent.</title>
        <authorList>
            <person name="Li X."/>
        </authorList>
    </citation>
    <scope>NUCLEOTIDE SEQUENCE [LARGE SCALE GENOMIC DNA]</scope>
    <source>
        <strain evidence="3 4">SWIR-1</strain>
    </source>
</reference>
<dbReference type="PANTHER" id="PTHR47245">
    <property type="entry name" value="PEPTIDYLPROLYL ISOMERASE"/>
    <property type="match status" value="1"/>
</dbReference>
<dbReference type="PANTHER" id="PTHR47245:SF2">
    <property type="entry name" value="PEPTIDYL-PROLYL CIS-TRANS ISOMERASE HP_0175-RELATED"/>
    <property type="match status" value="1"/>
</dbReference>
<accession>A0ABY8EKD0</accession>
<dbReference type="InterPro" id="IPR046357">
    <property type="entry name" value="PPIase_dom_sf"/>
</dbReference>
<dbReference type="GO" id="GO:0003755">
    <property type="term" value="F:peptidyl-prolyl cis-trans isomerase activity"/>
    <property type="evidence" value="ECO:0007669"/>
    <property type="project" value="UniProtKB-EC"/>
</dbReference>
<organism evidence="3 4">
    <name type="scientific">Tepidibacter hydrothermalis</name>
    <dbReference type="NCBI Taxonomy" id="3036126"/>
    <lineage>
        <taxon>Bacteria</taxon>
        <taxon>Bacillati</taxon>
        <taxon>Bacillota</taxon>
        <taxon>Clostridia</taxon>
        <taxon>Peptostreptococcales</taxon>
        <taxon>Peptostreptococcaceae</taxon>
        <taxon>Tepidibacter</taxon>
    </lineage>
</organism>
<keyword evidence="1 3" id="KW-0413">Isomerase</keyword>
<dbReference type="Pfam" id="PF00639">
    <property type="entry name" value="Rotamase"/>
    <property type="match status" value="1"/>
</dbReference>
<dbReference type="Gene3D" id="3.10.50.40">
    <property type="match status" value="1"/>
</dbReference>
<gene>
    <name evidence="3" type="ORF">P4S50_06075</name>
</gene>
<keyword evidence="4" id="KW-1185">Reference proteome</keyword>
<feature type="domain" description="PpiC" evidence="2">
    <location>
        <begin position="114"/>
        <end position="203"/>
    </location>
</feature>
<dbReference type="SUPFAM" id="SSF109998">
    <property type="entry name" value="Triger factor/SurA peptide-binding domain-like"/>
    <property type="match status" value="1"/>
</dbReference>
<dbReference type="InterPro" id="IPR023058">
    <property type="entry name" value="PPIase_PpiC_CS"/>
</dbReference>
<name>A0ABY8EKD0_9FIRM</name>